<sequence length="88" mass="9188">MPEPLLWSNVLCECLMACGPHPFSLVSHGPRPYPALIGLLGQQFTSSTPRPVPLVLGLGGPVTFQGPLASLVTTRALGPTPLIMGSRA</sequence>
<name>A0A9Q3I7X7_9BASI</name>
<gene>
    <name evidence="1" type="ORF">O181_069285</name>
</gene>
<organism evidence="1 2">
    <name type="scientific">Austropuccinia psidii MF-1</name>
    <dbReference type="NCBI Taxonomy" id="1389203"/>
    <lineage>
        <taxon>Eukaryota</taxon>
        <taxon>Fungi</taxon>
        <taxon>Dikarya</taxon>
        <taxon>Basidiomycota</taxon>
        <taxon>Pucciniomycotina</taxon>
        <taxon>Pucciniomycetes</taxon>
        <taxon>Pucciniales</taxon>
        <taxon>Sphaerophragmiaceae</taxon>
        <taxon>Austropuccinia</taxon>
    </lineage>
</organism>
<evidence type="ECO:0000313" key="2">
    <source>
        <dbReference type="Proteomes" id="UP000765509"/>
    </source>
</evidence>
<accession>A0A9Q3I7X7</accession>
<reference evidence="1" key="1">
    <citation type="submission" date="2021-03" db="EMBL/GenBank/DDBJ databases">
        <title>Draft genome sequence of rust myrtle Austropuccinia psidii MF-1, a brazilian biotype.</title>
        <authorList>
            <person name="Quecine M.C."/>
            <person name="Pachon D.M.R."/>
            <person name="Bonatelli M.L."/>
            <person name="Correr F.H."/>
            <person name="Franceschini L.M."/>
            <person name="Leite T.F."/>
            <person name="Margarido G.R.A."/>
            <person name="Almeida C.A."/>
            <person name="Ferrarezi J.A."/>
            <person name="Labate C.A."/>
        </authorList>
    </citation>
    <scope>NUCLEOTIDE SEQUENCE</scope>
    <source>
        <strain evidence="1">MF-1</strain>
    </source>
</reference>
<evidence type="ECO:0000313" key="1">
    <source>
        <dbReference type="EMBL" id="MBW0529570.1"/>
    </source>
</evidence>
<proteinExistence type="predicted"/>
<keyword evidence="2" id="KW-1185">Reference proteome</keyword>
<dbReference type="EMBL" id="AVOT02035272">
    <property type="protein sequence ID" value="MBW0529570.1"/>
    <property type="molecule type" value="Genomic_DNA"/>
</dbReference>
<dbReference type="AlphaFoldDB" id="A0A9Q3I7X7"/>
<comment type="caution">
    <text evidence="1">The sequence shown here is derived from an EMBL/GenBank/DDBJ whole genome shotgun (WGS) entry which is preliminary data.</text>
</comment>
<dbReference type="Proteomes" id="UP000765509">
    <property type="component" value="Unassembled WGS sequence"/>
</dbReference>
<protein>
    <submittedName>
        <fullName evidence="1">Uncharacterized protein</fullName>
    </submittedName>
</protein>